<feature type="transmembrane region" description="Helical" evidence="5">
    <location>
        <begin position="390"/>
        <end position="423"/>
    </location>
</feature>
<evidence type="ECO:0000256" key="3">
    <source>
        <dbReference type="ARBA" id="ARBA00022989"/>
    </source>
</evidence>
<proteinExistence type="predicted"/>
<reference evidence="6 7" key="1">
    <citation type="submission" date="2016-05" db="EMBL/GenBank/DDBJ databases">
        <title>Nuclear genome of Blastocystis sp. subtype 1 NandII.</title>
        <authorList>
            <person name="Gentekaki E."/>
            <person name="Curtis B."/>
            <person name="Stairs C."/>
            <person name="Eme L."/>
            <person name="Herman E."/>
            <person name="Klimes V."/>
            <person name="Arias M.C."/>
            <person name="Elias M."/>
            <person name="Hilliou F."/>
            <person name="Klute M."/>
            <person name="Malik S.-B."/>
            <person name="Pightling A."/>
            <person name="Rachubinski R."/>
            <person name="Salas D."/>
            <person name="Schlacht A."/>
            <person name="Suga H."/>
            <person name="Archibald J."/>
            <person name="Ball S.G."/>
            <person name="Clark G."/>
            <person name="Dacks J."/>
            <person name="Van Der Giezen M."/>
            <person name="Tsaousis A."/>
            <person name="Roger A."/>
        </authorList>
    </citation>
    <scope>NUCLEOTIDE SEQUENCE [LARGE SCALE GENOMIC DNA]</scope>
    <source>
        <strain evidence="7">ATCC 50177 / NandII</strain>
    </source>
</reference>
<dbReference type="EMBL" id="LXWW01000453">
    <property type="protein sequence ID" value="OAO13185.1"/>
    <property type="molecule type" value="Genomic_DNA"/>
</dbReference>
<name>A0A196S812_BLAHN</name>
<feature type="transmembrane region" description="Helical" evidence="5">
    <location>
        <begin position="435"/>
        <end position="454"/>
    </location>
</feature>
<protein>
    <submittedName>
        <fullName evidence="6">LMBR1 integral membrane family protein</fullName>
    </submittedName>
</protein>
<feature type="transmembrane region" description="Helical" evidence="5">
    <location>
        <begin position="128"/>
        <end position="148"/>
    </location>
</feature>
<keyword evidence="2 5" id="KW-0812">Transmembrane</keyword>
<feature type="transmembrane region" description="Helical" evidence="5">
    <location>
        <begin position="41"/>
        <end position="59"/>
    </location>
</feature>
<evidence type="ECO:0000256" key="1">
    <source>
        <dbReference type="ARBA" id="ARBA00004141"/>
    </source>
</evidence>
<feature type="transmembrane region" description="Helical" evidence="5">
    <location>
        <begin position="345"/>
        <end position="370"/>
    </location>
</feature>
<keyword evidence="4 5" id="KW-0472">Membrane</keyword>
<organism evidence="6 7">
    <name type="scientific">Blastocystis sp. subtype 1 (strain ATCC 50177 / NandII)</name>
    <dbReference type="NCBI Taxonomy" id="478820"/>
    <lineage>
        <taxon>Eukaryota</taxon>
        <taxon>Sar</taxon>
        <taxon>Stramenopiles</taxon>
        <taxon>Bigyra</taxon>
        <taxon>Opalozoa</taxon>
        <taxon>Opalinata</taxon>
        <taxon>Blastocystidae</taxon>
        <taxon>Blastocystis</taxon>
    </lineage>
</organism>
<evidence type="ECO:0000256" key="5">
    <source>
        <dbReference type="SAM" id="Phobius"/>
    </source>
</evidence>
<evidence type="ECO:0000313" key="6">
    <source>
        <dbReference type="EMBL" id="OAO13185.1"/>
    </source>
</evidence>
<gene>
    <name evidence="6" type="ORF">AV274_5127</name>
</gene>
<accession>A0A196S812</accession>
<feature type="transmembrane region" description="Helical" evidence="5">
    <location>
        <begin position="492"/>
        <end position="510"/>
    </location>
</feature>
<comment type="subcellular location">
    <subcellularLocation>
        <location evidence="1">Membrane</location>
        <topology evidence="1">Multi-pass membrane protein</topology>
    </subcellularLocation>
</comment>
<feature type="transmembrane region" description="Helical" evidence="5">
    <location>
        <begin position="213"/>
        <end position="242"/>
    </location>
</feature>
<sequence length="549" mass="62130">MDFTLLILLILFPIFTILIACRLVGYYLSDDFAHGYYMGKIAFVFCITVAVCAICFFPLDVANAGGSATCGIGIESCKKIPFTYIWYGVFALIVLLLCVVLPFTVFFYETMDIDQPPIEKRMQSACSYTLGTVVVVAALSFIFCFLIRKADIDMVSYNITAANTFAIADDVSQFFIVEEPGIVYNKSILSVDELEAADAVSSVADVFSVDVSFIVRLIALFCILGWLFFVIFAGIGVIGLPYKLIYGFINRPTYMPKERFNEEKQKIGVRIQALIAQGESITKMMDGAKNGNYGWKEKRRMKKEAKAATAEYRAACKALDEDYLTLRAEHLNYKENNPLLPVAKLVLGILSIVASILWLLQLALYVFPIQFTGGAITPFLNSMFIGLNDYLPMLASVLLLVFALYFMFCTINGAFSFGLRMFLMNVHEMEPHDTLITSLVFNGGLVLMVVLPLLQFCSKAFGDYAARSEVIGIFGVQIEYLRYVSWLFKHNVFLWIMLAFIVFACFYYSCRRSDKERKMRKTMKKLKEEDKHGIELKKMKEERDAKEMV</sequence>
<evidence type="ECO:0000313" key="7">
    <source>
        <dbReference type="Proteomes" id="UP000078348"/>
    </source>
</evidence>
<feature type="transmembrane region" description="Helical" evidence="5">
    <location>
        <begin position="84"/>
        <end position="108"/>
    </location>
</feature>
<evidence type="ECO:0000256" key="4">
    <source>
        <dbReference type="ARBA" id="ARBA00023136"/>
    </source>
</evidence>
<dbReference type="AlphaFoldDB" id="A0A196S812"/>
<keyword evidence="3 5" id="KW-1133">Transmembrane helix</keyword>
<dbReference type="Proteomes" id="UP000078348">
    <property type="component" value="Unassembled WGS sequence"/>
</dbReference>
<keyword evidence="7" id="KW-1185">Reference proteome</keyword>
<feature type="transmembrane region" description="Helical" evidence="5">
    <location>
        <begin position="6"/>
        <end position="29"/>
    </location>
</feature>
<dbReference type="InterPro" id="IPR006876">
    <property type="entry name" value="LMBR1-like_membr_prot"/>
</dbReference>
<dbReference type="OrthoDB" id="73273at2759"/>
<dbReference type="PANTHER" id="PTHR31652:SF0">
    <property type="entry name" value="LIMR FAMILY PROTEIN DDB_G0283707-RELATED"/>
    <property type="match status" value="1"/>
</dbReference>
<comment type="caution">
    <text evidence="6">The sequence shown here is derived from an EMBL/GenBank/DDBJ whole genome shotgun (WGS) entry which is preliminary data.</text>
</comment>
<dbReference type="Pfam" id="PF04791">
    <property type="entry name" value="LMBR1"/>
    <property type="match status" value="1"/>
</dbReference>
<dbReference type="STRING" id="478820.A0A196S812"/>
<evidence type="ECO:0000256" key="2">
    <source>
        <dbReference type="ARBA" id="ARBA00022692"/>
    </source>
</evidence>
<dbReference type="GO" id="GO:0016020">
    <property type="term" value="C:membrane"/>
    <property type="evidence" value="ECO:0007669"/>
    <property type="project" value="UniProtKB-SubCell"/>
</dbReference>
<dbReference type="PANTHER" id="PTHR31652">
    <property type="entry name" value="LIMR FAMILY PROTEIN DDB_G0283707-RELATED"/>
    <property type="match status" value="1"/>
</dbReference>